<comment type="caution">
    <text evidence="3">The sequence shown here is derived from an EMBL/GenBank/DDBJ whole genome shotgun (WGS) entry which is preliminary data.</text>
</comment>
<accession>A0AAD3CZF7</accession>
<evidence type="ECO:0000313" key="3">
    <source>
        <dbReference type="EMBL" id="GFH55028.1"/>
    </source>
</evidence>
<reference evidence="3 4" key="1">
    <citation type="journal article" date="2021" name="Sci. Rep.">
        <title>The genome of the diatom Chaetoceros tenuissimus carries an ancient integrated fragment of an extant virus.</title>
        <authorList>
            <person name="Hongo Y."/>
            <person name="Kimura K."/>
            <person name="Takaki Y."/>
            <person name="Yoshida Y."/>
            <person name="Baba S."/>
            <person name="Kobayashi G."/>
            <person name="Nagasaki K."/>
            <person name="Hano T."/>
            <person name="Tomaru Y."/>
        </authorList>
    </citation>
    <scope>NUCLEOTIDE SEQUENCE [LARGE SCALE GENOMIC DNA]</scope>
    <source>
        <strain evidence="3 4">NIES-3715</strain>
    </source>
</reference>
<evidence type="ECO:0000256" key="1">
    <source>
        <dbReference type="SAM" id="MobiDB-lite"/>
    </source>
</evidence>
<feature type="signal peptide" evidence="2">
    <location>
        <begin position="1"/>
        <end position="29"/>
    </location>
</feature>
<evidence type="ECO:0000256" key="2">
    <source>
        <dbReference type="SAM" id="SignalP"/>
    </source>
</evidence>
<sequence length="118" mass="13733">MAIQIRKAAALLLACVAFVILLSTQNSTSKNLSRNLKSMRVSRGKQNKKPYLKQIEHHQSKKGYENRMKRMQKKNEDMSKQQMKDGFAANQLQKDNLDKEWVKEQQDKIEAEKKNIKG</sequence>
<name>A0AAD3CZF7_9STRA</name>
<feature type="compositionally biased region" description="Basic and acidic residues" evidence="1">
    <location>
        <begin position="95"/>
        <end position="118"/>
    </location>
</feature>
<organism evidence="3 4">
    <name type="scientific">Chaetoceros tenuissimus</name>
    <dbReference type="NCBI Taxonomy" id="426638"/>
    <lineage>
        <taxon>Eukaryota</taxon>
        <taxon>Sar</taxon>
        <taxon>Stramenopiles</taxon>
        <taxon>Ochrophyta</taxon>
        <taxon>Bacillariophyta</taxon>
        <taxon>Coscinodiscophyceae</taxon>
        <taxon>Chaetocerotophycidae</taxon>
        <taxon>Chaetocerotales</taxon>
        <taxon>Chaetocerotaceae</taxon>
        <taxon>Chaetoceros</taxon>
    </lineage>
</organism>
<proteinExistence type="predicted"/>
<dbReference type="Proteomes" id="UP001054902">
    <property type="component" value="Unassembled WGS sequence"/>
</dbReference>
<keyword evidence="2" id="KW-0732">Signal</keyword>
<feature type="compositionally biased region" description="Basic and acidic residues" evidence="1">
    <location>
        <begin position="55"/>
        <end position="83"/>
    </location>
</feature>
<gene>
    <name evidence="3" type="ORF">CTEN210_11504</name>
</gene>
<keyword evidence="4" id="KW-1185">Reference proteome</keyword>
<dbReference type="EMBL" id="BLLK01000047">
    <property type="protein sequence ID" value="GFH55028.1"/>
    <property type="molecule type" value="Genomic_DNA"/>
</dbReference>
<dbReference type="AlphaFoldDB" id="A0AAD3CZF7"/>
<feature type="region of interest" description="Disordered" evidence="1">
    <location>
        <begin position="55"/>
        <end position="118"/>
    </location>
</feature>
<evidence type="ECO:0000313" key="4">
    <source>
        <dbReference type="Proteomes" id="UP001054902"/>
    </source>
</evidence>
<feature type="chain" id="PRO_5042218807" evidence="2">
    <location>
        <begin position="30"/>
        <end position="118"/>
    </location>
</feature>
<protein>
    <submittedName>
        <fullName evidence="3">Uncharacterized protein</fullName>
    </submittedName>
</protein>